<name>A0A0F9AVF7_9ZZZZ</name>
<accession>A0A0F9AVF7</accession>
<gene>
    <name evidence="3" type="ORF">LCGC14_2524390</name>
</gene>
<proteinExistence type="predicted"/>
<reference evidence="3" key="1">
    <citation type="journal article" date="2015" name="Nature">
        <title>Complex archaea that bridge the gap between prokaryotes and eukaryotes.</title>
        <authorList>
            <person name="Spang A."/>
            <person name="Saw J.H."/>
            <person name="Jorgensen S.L."/>
            <person name="Zaremba-Niedzwiedzka K."/>
            <person name="Martijn J."/>
            <person name="Lind A.E."/>
            <person name="van Eijk R."/>
            <person name="Schleper C."/>
            <person name="Guy L."/>
            <person name="Ettema T.J."/>
        </authorList>
    </citation>
    <scope>NUCLEOTIDE SEQUENCE</scope>
</reference>
<keyword evidence="1" id="KW-0472">Membrane</keyword>
<evidence type="ECO:0000259" key="2">
    <source>
        <dbReference type="Pfam" id="PF09851"/>
    </source>
</evidence>
<evidence type="ECO:0000313" key="3">
    <source>
        <dbReference type="EMBL" id="KKL13574.1"/>
    </source>
</evidence>
<dbReference type="Pfam" id="PF09851">
    <property type="entry name" value="SHOCT"/>
    <property type="match status" value="1"/>
</dbReference>
<keyword evidence="1" id="KW-0812">Transmembrane</keyword>
<sequence>MPAQTRWMAFRLAIVAVTVLGIASAWATAASAYDSVGMASTPTTVDLGAAQDVLAAPAAGDSGTRALGVMLDTDDGWDMGSGWWIIMPIMMVLFWGGIIGVAVWGIRQFTRDRRRDRSALDIAKERLARGEITKEEFDRIRGDLS</sequence>
<comment type="caution">
    <text evidence="3">The sequence shown here is derived from an EMBL/GenBank/DDBJ whole genome shotgun (WGS) entry which is preliminary data.</text>
</comment>
<organism evidence="3">
    <name type="scientific">marine sediment metagenome</name>
    <dbReference type="NCBI Taxonomy" id="412755"/>
    <lineage>
        <taxon>unclassified sequences</taxon>
        <taxon>metagenomes</taxon>
        <taxon>ecological metagenomes</taxon>
    </lineage>
</organism>
<protein>
    <recommendedName>
        <fullName evidence="2">SHOCT domain-containing protein</fullName>
    </recommendedName>
</protein>
<keyword evidence="1" id="KW-1133">Transmembrane helix</keyword>
<feature type="domain" description="SHOCT" evidence="2">
    <location>
        <begin position="119"/>
        <end position="143"/>
    </location>
</feature>
<evidence type="ECO:0000256" key="1">
    <source>
        <dbReference type="SAM" id="Phobius"/>
    </source>
</evidence>
<dbReference type="EMBL" id="LAZR01040804">
    <property type="protein sequence ID" value="KKL13574.1"/>
    <property type="molecule type" value="Genomic_DNA"/>
</dbReference>
<dbReference type="InterPro" id="IPR018649">
    <property type="entry name" value="SHOCT"/>
</dbReference>
<dbReference type="AlphaFoldDB" id="A0A0F9AVF7"/>
<feature type="transmembrane region" description="Helical" evidence="1">
    <location>
        <begin position="83"/>
        <end position="106"/>
    </location>
</feature>